<dbReference type="InterPro" id="IPR052709">
    <property type="entry name" value="Transposase-MT_Hybrid"/>
</dbReference>
<dbReference type="Gene3D" id="3.30.420.10">
    <property type="entry name" value="Ribonuclease H-like superfamily/Ribonuclease H"/>
    <property type="match status" value="1"/>
</dbReference>
<evidence type="ECO:0000313" key="1">
    <source>
        <dbReference type="EMBL" id="KHJ97326.1"/>
    </source>
</evidence>
<evidence type="ECO:0008006" key="3">
    <source>
        <dbReference type="Google" id="ProtNLM"/>
    </source>
</evidence>
<dbReference type="InterPro" id="IPR036397">
    <property type="entry name" value="RNaseH_sf"/>
</dbReference>
<dbReference type="GO" id="GO:0003676">
    <property type="term" value="F:nucleic acid binding"/>
    <property type="evidence" value="ECO:0007669"/>
    <property type="project" value="InterPro"/>
</dbReference>
<evidence type="ECO:0000313" key="2">
    <source>
        <dbReference type="Proteomes" id="UP000053660"/>
    </source>
</evidence>
<reference evidence="1 2" key="1">
    <citation type="submission" date="2014-03" db="EMBL/GenBank/DDBJ databases">
        <title>Draft genome of the hookworm Oesophagostomum dentatum.</title>
        <authorList>
            <person name="Mitreva M."/>
        </authorList>
    </citation>
    <scope>NUCLEOTIDE SEQUENCE [LARGE SCALE GENOMIC DNA]</scope>
    <source>
        <strain evidence="1 2">OD-Hann</strain>
    </source>
</reference>
<name>A0A0B1TMJ7_OESDE</name>
<organism evidence="1 2">
    <name type="scientific">Oesophagostomum dentatum</name>
    <name type="common">Nodular worm</name>
    <dbReference type="NCBI Taxonomy" id="61180"/>
    <lineage>
        <taxon>Eukaryota</taxon>
        <taxon>Metazoa</taxon>
        <taxon>Ecdysozoa</taxon>
        <taxon>Nematoda</taxon>
        <taxon>Chromadorea</taxon>
        <taxon>Rhabditida</taxon>
        <taxon>Rhabditina</taxon>
        <taxon>Rhabditomorpha</taxon>
        <taxon>Strongyloidea</taxon>
        <taxon>Strongylidae</taxon>
        <taxon>Oesophagostomum</taxon>
    </lineage>
</organism>
<dbReference type="Proteomes" id="UP000053660">
    <property type="component" value="Unassembled WGS sequence"/>
</dbReference>
<dbReference type="OrthoDB" id="9970333at2759"/>
<keyword evidence="2" id="KW-1185">Reference proteome</keyword>
<protein>
    <recommendedName>
        <fullName evidence="3">Transposase</fullName>
    </recommendedName>
</protein>
<dbReference type="EMBL" id="KN549471">
    <property type="protein sequence ID" value="KHJ97326.1"/>
    <property type="molecule type" value="Genomic_DNA"/>
</dbReference>
<dbReference type="AlphaFoldDB" id="A0A0B1TMJ7"/>
<dbReference type="PANTHER" id="PTHR46060">
    <property type="entry name" value="MARINER MOS1 TRANSPOSASE-LIKE PROTEIN"/>
    <property type="match status" value="1"/>
</dbReference>
<gene>
    <name evidence="1" type="ORF">OESDEN_02692</name>
</gene>
<accession>A0A0B1TMJ7</accession>
<sequence>MALKKKKKSFLYRIATRGLLWEPNGQEILGYPRTTTPTPKRGLHPKKSLLRIGLDMREIHSKLLPEGQRMDAERYAAHLKRLLEEIERNRPWTEKAKRNIILLHDNARSHIAKSTRGTTDEMRWEVLSHPAYGPDLAASDCHLFLGFKIHLNEKCFKNSEELKNVIDQYFSSLDFF</sequence>
<dbReference type="PANTHER" id="PTHR46060:SF1">
    <property type="entry name" value="MARINER MOS1 TRANSPOSASE-LIKE PROTEIN"/>
    <property type="match status" value="1"/>
</dbReference>
<proteinExistence type="predicted"/>